<dbReference type="GO" id="GO:0016740">
    <property type="term" value="F:transferase activity"/>
    <property type="evidence" value="ECO:0007669"/>
    <property type="project" value="UniProtKB-KW"/>
</dbReference>
<keyword evidence="1" id="KW-0808">Transferase</keyword>
<dbReference type="AlphaFoldDB" id="W1WPI0"/>
<sequence length="52" mass="6229">MRVYKVRKIKKKYNIDKSISFTENANIINILSRYKEKVIISVRNQKSKEIEA</sequence>
<evidence type="ECO:0000313" key="1">
    <source>
        <dbReference type="EMBL" id="ETJ19806.1"/>
    </source>
</evidence>
<gene>
    <name evidence="1" type="ORF">Q604_UNBC18477G0006</name>
</gene>
<comment type="caution">
    <text evidence="1">The sequence shown here is derived from an EMBL/GenBank/DDBJ whole genome shotgun (WGS) entry which is preliminary data.</text>
</comment>
<feature type="non-terminal residue" evidence="1">
    <location>
        <position position="52"/>
    </location>
</feature>
<accession>W1WPI0</accession>
<organism evidence="1">
    <name type="scientific">human gut metagenome</name>
    <dbReference type="NCBI Taxonomy" id="408170"/>
    <lineage>
        <taxon>unclassified sequences</taxon>
        <taxon>metagenomes</taxon>
        <taxon>organismal metagenomes</taxon>
    </lineage>
</organism>
<reference evidence="1" key="1">
    <citation type="submission" date="2013-12" db="EMBL/GenBank/DDBJ databases">
        <title>A Varibaculum cambriense genome reconstructed from a premature infant gut community with otherwise low bacterial novelty that shifts toward anaerobic metabolism during the third week of life.</title>
        <authorList>
            <person name="Brown C.T."/>
            <person name="Sharon I."/>
            <person name="Thomas B.C."/>
            <person name="Castelle C.J."/>
            <person name="Morowitz M.J."/>
            <person name="Banfield J.F."/>
        </authorList>
    </citation>
    <scope>NUCLEOTIDE SEQUENCE</scope>
</reference>
<proteinExistence type="predicted"/>
<protein>
    <submittedName>
        <fullName evidence="1">Glycosyl transferase, group 1</fullName>
    </submittedName>
</protein>
<dbReference type="EMBL" id="AZMM01018477">
    <property type="protein sequence ID" value="ETJ19806.1"/>
    <property type="molecule type" value="Genomic_DNA"/>
</dbReference>
<name>W1WPI0_9ZZZZ</name>